<dbReference type="CDD" id="cd00995">
    <property type="entry name" value="PBP2_NikA_DppA_OppA_like"/>
    <property type="match status" value="1"/>
</dbReference>
<comment type="caution">
    <text evidence="3">The sequence shown here is derived from an EMBL/GenBank/DDBJ whole genome shotgun (WGS) entry which is preliminary data.</text>
</comment>
<evidence type="ECO:0000313" key="4">
    <source>
        <dbReference type="Proteomes" id="UP000295411"/>
    </source>
</evidence>
<dbReference type="PANTHER" id="PTHR30290">
    <property type="entry name" value="PERIPLASMIC BINDING COMPONENT OF ABC TRANSPORTER"/>
    <property type="match status" value="1"/>
</dbReference>
<dbReference type="EMBL" id="SMTK01000006">
    <property type="protein sequence ID" value="TDK23656.1"/>
    <property type="molecule type" value="Genomic_DNA"/>
</dbReference>
<keyword evidence="4" id="KW-1185">Reference proteome</keyword>
<proteinExistence type="predicted"/>
<dbReference type="InterPro" id="IPR030678">
    <property type="entry name" value="Peptide/Ni-bd"/>
</dbReference>
<dbReference type="Gene3D" id="3.40.190.10">
    <property type="entry name" value="Periplasmic binding protein-like II"/>
    <property type="match status" value="1"/>
</dbReference>
<dbReference type="GO" id="GO:0043190">
    <property type="term" value="C:ATP-binding cassette (ABC) transporter complex"/>
    <property type="evidence" value="ECO:0007669"/>
    <property type="project" value="InterPro"/>
</dbReference>
<feature type="chain" id="PRO_5039494508" evidence="1">
    <location>
        <begin position="25"/>
        <end position="548"/>
    </location>
</feature>
<evidence type="ECO:0000256" key="1">
    <source>
        <dbReference type="SAM" id="SignalP"/>
    </source>
</evidence>
<evidence type="ECO:0000259" key="2">
    <source>
        <dbReference type="Pfam" id="PF00496"/>
    </source>
</evidence>
<reference evidence="3 4" key="1">
    <citation type="submission" date="2019-03" db="EMBL/GenBank/DDBJ databases">
        <title>Arthrobacter sp. nov., an bacterium isolated from biocrust in Mu Us Desert.</title>
        <authorList>
            <person name="Lixiong L."/>
        </authorList>
    </citation>
    <scope>NUCLEOTIDE SEQUENCE [LARGE SCALE GENOMIC DNA]</scope>
    <source>
        <strain evidence="3 4">SLN-3</strain>
    </source>
</reference>
<dbReference type="Proteomes" id="UP000295411">
    <property type="component" value="Unassembled WGS sequence"/>
</dbReference>
<organism evidence="3 4">
    <name type="scientific">Arthrobacter crusticola</name>
    <dbReference type="NCBI Taxonomy" id="2547960"/>
    <lineage>
        <taxon>Bacteria</taxon>
        <taxon>Bacillati</taxon>
        <taxon>Actinomycetota</taxon>
        <taxon>Actinomycetes</taxon>
        <taxon>Micrococcales</taxon>
        <taxon>Micrococcaceae</taxon>
        <taxon>Arthrobacter</taxon>
    </lineage>
</organism>
<sequence length="548" mass="59376">MRFTRNSRILSVAAVAVFALSACGGGSGGSTDEAATGGNTDAVIVVDGSEPQNPLIPTSTNEVGGGAVLDLIFAGLVSYDADGKTQNEVAESIETEDAQNYTITLKEGMTFTNGDPVTASSFVDAWNYGAAAKNAQLSSYFFESIEGYAEASAEGSTVTEMSGLKVVDDKTFTVALSQPESDWPQRLGYSAFYPLPADALKDPKKFGENPVGNGPYKFASEGAWKHNEQIELVPNEDYEGPQEPKNGGITFKIYQNDTTAYQDLISDNLDVLKTIPTSDIKNFKNDLGERSIESPYAGNQTIAVPYYLKNWDGEAGKLRRQALSMAINRDEITKVIFNNGREPAKDFTAPVLPGFKEDLPGSENLEYNPEKAKELWAEAEKIEPYDASEPLTIGYNADKGDHKTWVEALVNSVKNTLGIEITGKPYATFKEARTEATEQTLTGAIRSGWQADYPSLYNFLGPIYATGAGSNDSVYSNPEFDKALKEGLAAESVEEGNEAMNKAQETLLEDLPAIPLWYQVAQGGWSNNVDNVEFGWDGVPQYHAITGK</sequence>
<evidence type="ECO:0000313" key="3">
    <source>
        <dbReference type="EMBL" id="TDK23656.1"/>
    </source>
</evidence>
<dbReference type="InterPro" id="IPR039424">
    <property type="entry name" value="SBP_5"/>
</dbReference>
<dbReference type="SUPFAM" id="SSF53850">
    <property type="entry name" value="Periplasmic binding protein-like II"/>
    <property type="match status" value="1"/>
</dbReference>
<dbReference type="GO" id="GO:0042597">
    <property type="term" value="C:periplasmic space"/>
    <property type="evidence" value="ECO:0007669"/>
    <property type="project" value="UniProtKB-ARBA"/>
</dbReference>
<keyword evidence="1" id="KW-0732">Signal</keyword>
<feature type="signal peptide" evidence="1">
    <location>
        <begin position="1"/>
        <end position="24"/>
    </location>
</feature>
<dbReference type="InterPro" id="IPR000914">
    <property type="entry name" value="SBP_5_dom"/>
</dbReference>
<dbReference type="OrthoDB" id="9046151at2"/>
<accession>A0A4R5TTF0</accession>
<name>A0A4R5TTF0_9MICC</name>
<dbReference type="GO" id="GO:1904680">
    <property type="term" value="F:peptide transmembrane transporter activity"/>
    <property type="evidence" value="ECO:0007669"/>
    <property type="project" value="TreeGrafter"/>
</dbReference>
<dbReference type="RefSeq" id="WP_133405115.1">
    <property type="nucleotide sequence ID" value="NZ_SMTK01000006.1"/>
</dbReference>
<gene>
    <name evidence="3" type="ORF">E2F48_16925</name>
</gene>
<dbReference type="Gene3D" id="3.90.76.10">
    <property type="entry name" value="Dipeptide-binding Protein, Domain 1"/>
    <property type="match status" value="1"/>
</dbReference>
<dbReference type="AlphaFoldDB" id="A0A4R5TTF0"/>
<feature type="domain" description="Solute-binding protein family 5" evidence="2">
    <location>
        <begin position="86"/>
        <end position="469"/>
    </location>
</feature>
<dbReference type="Pfam" id="PF00496">
    <property type="entry name" value="SBP_bac_5"/>
    <property type="match status" value="1"/>
</dbReference>
<protein>
    <submittedName>
        <fullName evidence="3">ABC transporter substrate-binding protein</fullName>
    </submittedName>
</protein>
<dbReference type="Gene3D" id="3.10.105.10">
    <property type="entry name" value="Dipeptide-binding Protein, Domain 3"/>
    <property type="match status" value="1"/>
</dbReference>
<dbReference type="PROSITE" id="PS51257">
    <property type="entry name" value="PROKAR_LIPOPROTEIN"/>
    <property type="match status" value="1"/>
</dbReference>
<dbReference type="PANTHER" id="PTHR30290:SF83">
    <property type="entry name" value="ABC TRANSPORTER SUBSTRATE-BINDING PROTEIN"/>
    <property type="match status" value="1"/>
</dbReference>
<dbReference type="PIRSF" id="PIRSF002741">
    <property type="entry name" value="MppA"/>
    <property type="match status" value="1"/>
</dbReference>
<dbReference type="GO" id="GO:0015833">
    <property type="term" value="P:peptide transport"/>
    <property type="evidence" value="ECO:0007669"/>
    <property type="project" value="TreeGrafter"/>
</dbReference>